<dbReference type="RefSeq" id="WP_313869164.1">
    <property type="nucleotide sequence ID" value="NZ_CP132507.1"/>
</dbReference>
<reference evidence="2 3" key="1">
    <citation type="submission" date="2023-08" db="EMBL/GenBank/DDBJ databases">
        <title>Rhodoferax potami sp. nov. and Rhodoferax mekongensis sp. nov., isolated from the Mekong River in Thailand.</title>
        <authorList>
            <person name="Kitikhun S."/>
            <person name="Charoenyingcharoen P."/>
            <person name="Siriarchawattana P."/>
            <person name="Likhitrattanapisal S."/>
            <person name="Nilsakha T."/>
            <person name="Chanpet A."/>
            <person name="Rattanawaree P."/>
            <person name="Ingsriswang S."/>
        </authorList>
    </citation>
    <scope>NUCLEOTIDE SEQUENCE [LARGE SCALE GENOMIC DNA]</scope>
    <source>
        <strain evidence="2 3">TBRC 17307</strain>
    </source>
</reference>
<proteinExistence type="predicted"/>
<keyword evidence="3" id="KW-1185">Reference proteome</keyword>
<dbReference type="EMBL" id="CP132507">
    <property type="protein sequence ID" value="WNO06465.1"/>
    <property type="molecule type" value="Genomic_DNA"/>
</dbReference>
<dbReference type="InterPro" id="IPR050471">
    <property type="entry name" value="AB_hydrolase"/>
</dbReference>
<evidence type="ECO:0000313" key="2">
    <source>
        <dbReference type="EMBL" id="WNO06465.1"/>
    </source>
</evidence>
<dbReference type="GO" id="GO:0016787">
    <property type="term" value="F:hydrolase activity"/>
    <property type="evidence" value="ECO:0007669"/>
    <property type="project" value="UniProtKB-KW"/>
</dbReference>
<dbReference type="SUPFAM" id="SSF53474">
    <property type="entry name" value="alpha/beta-Hydrolases"/>
    <property type="match status" value="1"/>
</dbReference>
<gene>
    <name evidence="2" type="ORF">RAN89_08570</name>
</gene>
<keyword evidence="2" id="KW-0378">Hydrolase</keyword>
<dbReference type="InterPro" id="IPR000073">
    <property type="entry name" value="AB_hydrolase_1"/>
</dbReference>
<feature type="domain" description="AB hydrolase-1" evidence="1">
    <location>
        <begin position="26"/>
        <end position="279"/>
    </location>
</feature>
<dbReference type="PANTHER" id="PTHR43433">
    <property type="entry name" value="HYDROLASE, ALPHA/BETA FOLD FAMILY PROTEIN"/>
    <property type="match status" value="1"/>
</dbReference>
<evidence type="ECO:0000259" key="1">
    <source>
        <dbReference type="Pfam" id="PF00561"/>
    </source>
</evidence>
<organism evidence="2 3">
    <name type="scientific">Rhodoferax mekongensis</name>
    <dbReference type="NCBI Taxonomy" id="3068341"/>
    <lineage>
        <taxon>Bacteria</taxon>
        <taxon>Pseudomonadati</taxon>
        <taxon>Pseudomonadota</taxon>
        <taxon>Betaproteobacteria</taxon>
        <taxon>Burkholderiales</taxon>
        <taxon>Comamonadaceae</taxon>
        <taxon>Rhodoferax</taxon>
    </lineage>
</organism>
<evidence type="ECO:0000313" key="3">
    <source>
        <dbReference type="Proteomes" id="UP001302257"/>
    </source>
</evidence>
<accession>A0ABZ0B3H3</accession>
<protein>
    <submittedName>
        <fullName evidence="2">Alpha/beta fold hydrolase</fullName>
    </submittedName>
</protein>
<name>A0ABZ0B3H3_9BURK</name>
<dbReference type="PANTHER" id="PTHR43433:SF5">
    <property type="entry name" value="AB HYDROLASE-1 DOMAIN-CONTAINING PROTEIN"/>
    <property type="match status" value="1"/>
</dbReference>
<dbReference type="Proteomes" id="UP001302257">
    <property type="component" value="Chromosome"/>
</dbReference>
<dbReference type="Gene3D" id="3.40.50.1820">
    <property type="entry name" value="alpha/beta hydrolase"/>
    <property type="match status" value="1"/>
</dbReference>
<dbReference type="InterPro" id="IPR029058">
    <property type="entry name" value="AB_hydrolase_fold"/>
</dbReference>
<sequence>MKIRANGIEIEVEDSVTQDASFAAKPAVLLIMGLGLQLIAWPTDMVQGLEDAGYRVIRFDNRDVGLSTRMDAAGKPNLMWASLQYKLGFTPAAPYSLSDMAADAIGVLDALGVRQAHVVGVSMGGMIAQRVALAVPQRVLSLTSIMSSSGAKGLPGPTPEVLRAMLSRPTGSSKSAVIEHSLALFRAIGSPAFPLPEADLRARITRGVERAFYPVGTLRQMVAVVSDHARAALLGRIAAPTLVVHGTADPLVPLACGQDTARRIPGAKLVTIEGMGHDLPPEPVRRILAALLSHITAHPAA</sequence>
<dbReference type="Pfam" id="PF00561">
    <property type="entry name" value="Abhydrolase_1"/>
    <property type="match status" value="1"/>
</dbReference>